<evidence type="ECO:0000313" key="4">
    <source>
        <dbReference type="EMBL" id="CRY79269.1"/>
    </source>
</evidence>
<sequence length="373" mass="39879">MATDESIDRGAATAAVQRRDVEFLSDGVPCAAWLYTTPGAPGPRPIVIMGHGLGAVREMRLAAFAERFAANGWSVLVFDYRHLGASGGRPRQLLDIGRQLADWRAAVAFARTLPEVDVDRIALWGTSFGGGHVLQVGSGNPQVAAIVAQCPFTDGPASLISRLRTGPLSAVALMAVGILDTARSWLGSKPILVPMAGTSWMPAFVASPDAIAGASALLPPGTRLSRRSSALLRRLPSVRARLSENIELTIADDREPVTKVGRDSIWGVFRGPGNDFDAANALAARLVLRLPLYRPGRAMARSGVPTLLCVCDNDAAAPAETTKRRAWGLAHVRVKTYPCDHFDIYLGTYFEDAVRDQIDFLAEQFADTVPAAT</sequence>
<dbReference type="Proteomes" id="UP000057820">
    <property type="component" value="Chromosome 1"/>
</dbReference>
<feature type="domain" description="Serine aminopeptidase S33" evidence="3">
    <location>
        <begin position="43"/>
        <end position="159"/>
    </location>
</feature>
<dbReference type="KEGG" id="nfr:ERS450000_03416"/>
<protein>
    <submittedName>
        <fullName evidence="4">Transposase and inactivated derivatives</fullName>
    </submittedName>
</protein>
<name>A0A0H5NW61_NOCFR</name>
<dbReference type="PANTHER" id="PTHR22946:SF9">
    <property type="entry name" value="POLYKETIDE TRANSFERASE AF380"/>
    <property type="match status" value="1"/>
</dbReference>
<reference evidence="5" key="1">
    <citation type="submission" date="2015-03" db="EMBL/GenBank/DDBJ databases">
        <authorList>
            <consortium name="Pathogen Informatics"/>
        </authorList>
    </citation>
    <scope>NUCLEOTIDE SEQUENCE [LARGE SCALE GENOMIC DNA]</scope>
    <source>
        <strain evidence="5">NCTC11134</strain>
    </source>
</reference>
<proteinExistence type="inferred from homology"/>
<dbReference type="InterPro" id="IPR022742">
    <property type="entry name" value="Hydrolase_4"/>
</dbReference>
<dbReference type="PANTHER" id="PTHR22946">
    <property type="entry name" value="DIENELACTONE HYDROLASE DOMAIN-CONTAINING PROTEIN-RELATED"/>
    <property type="match status" value="1"/>
</dbReference>
<gene>
    <name evidence="4" type="ORF">ERS450000_03416</name>
</gene>
<accession>A0A0H5NW61</accession>
<dbReference type="GO" id="GO:0052689">
    <property type="term" value="F:carboxylic ester hydrolase activity"/>
    <property type="evidence" value="ECO:0007669"/>
    <property type="project" value="UniProtKB-ARBA"/>
</dbReference>
<dbReference type="RefSeq" id="WP_060593179.1">
    <property type="nucleotide sequence ID" value="NZ_CP031418.1"/>
</dbReference>
<dbReference type="AlphaFoldDB" id="A0A0H5NW61"/>
<dbReference type="Pfam" id="PF12146">
    <property type="entry name" value="Hydrolase_4"/>
    <property type="match status" value="1"/>
</dbReference>
<dbReference type="InterPro" id="IPR050261">
    <property type="entry name" value="FrsA_esterase"/>
</dbReference>
<evidence type="ECO:0000256" key="2">
    <source>
        <dbReference type="ARBA" id="ARBA00022801"/>
    </source>
</evidence>
<evidence type="ECO:0000259" key="3">
    <source>
        <dbReference type="Pfam" id="PF12146"/>
    </source>
</evidence>
<organism evidence="4 5">
    <name type="scientific">Nocardia farcinica</name>
    <dbReference type="NCBI Taxonomy" id="37329"/>
    <lineage>
        <taxon>Bacteria</taxon>
        <taxon>Bacillati</taxon>
        <taxon>Actinomycetota</taxon>
        <taxon>Actinomycetes</taxon>
        <taxon>Mycobacteriales</taxon>
        <taxon>Nocardiaceae</taxon>
        <taxon>Nocardia</taxon>
    </lineage>
</organism>
<dbReference type="EMBL" id="LN868938">
    <property type="protein sequence ID" value="CRY79269.1"/>
    <property type="molecule type" value="Genomic_DNA"/>
</dbReference>
<keyword evidence="2" id="KW-0378">Hydrolase</keyword>
<dbReference type="Gene3D" id="3.40.50.1820">
    <property type="entry name" value="alpha/beta hydrolase"/>
    <property type="match status" value="1"/>
</dbReference>
<evidence type="ECO:0000256" key="1">
    <source>
        <dbReference type="ARBA" id="ARBA00008645"/>
    </source>
</evidence>
<dbReference type="SUPFAM" id="SSF53474">
    <property type="entry name" value="alpha/beta-Hydrolases"/>
    <property type="match status" value="1"/>
</dbReference>
<dbReference type="InterPro" id="IPR029058">
    <property type="entry name" value="AB_hydrolase_fold"/>
</dbReference>
<comment type="similarity">
    <text evidence="1">Belongs to the AB hydrolase superfamily.</text>
</comment>
<evidence type="ECO:0000313" key="5">
    <source>
        <dbReference type="Proteomes" id="UP000057820"/>
    </source>
</evidence>